<dbReference type="SMART" id="SM00343">
    <property type="entry name" value="ZnF_C2HC"/>
    <property type="match status" value="2"/>
</dbReference>
<keyword evidence="1" id="KW-0863">Zinc-finger</keyword>
<keyword evidence="5" id="KW-1185">Reference proteome</keyword>
<dbReference type="PANTHER" id="PTHR33087:SF42">
    <property type="entry name" value="DUF4283 DOMAIN-CONTAINING PROTEIN"/>
    <property type="match status" value="1"/>
</dbReference>
<organism evidence="4 5">
    <name type="scientific">Aegilops tauschii subsp. strangulata</name>
    <name type="common">Goatgrass</name>
    <dbReference type="NCBI Taxonomy" id="200361"/>
    <lineage>
        <taxon>Eukaryota</taxon>
        <taxon>Viridiplantae</taxon>
        <taxon>Streptophyta</taxon>
        <taxon>Embryophyta</taxon>
        <taxon>Tracheophyta</taxon>
        <taxon>Spermatophyta</taxon>
        <taxon>Magnoliopsida</taxon>
        <taxon>Liliopsida</taxon>
        <taxon>Poales</taxon>
        <taxon>Poaceae</taxon>
        <taxon>BOP clade</taxon>
        <taxon>Pooideae</taxon>
        <taxon>Triticodae</taxon>
        <taxon>Triticeae</taxon>
        <taxon>Triticinae</taxon>
        <taxon>Aegilops</taxon>
    </lineage>
</organism>
<dbReference type="InterPro" id="IPR001878">
    <property type="entry name" value="Znf_CCHC"/>
</dbReference>
<reference evidence="4" key="3">
    <citation type="journal article" date="2017" name="Nature">
        <title>Genome sequence of the progenitor of the wheat D genome Aegilops tauschii.</title>
        <authorList>
            <person name="Luo M.C."/>
            <person name="Gu Y.Q."/>
            <person name="Puiu D."/>
            <person name="Wang H."/>
            <person name="Twardziok S.O."/>
            <person name="Deal K.R."/>
            <person name="Huo N."/>
            <person name="Zhu T."/>
            <person name="Wang L."/>
            <person name="Wang Y."/>
            <person name="McGuire P.E."/>
            <person name="Liu S."/>
            <person name="Long H."/>
            <person name="Ramasamy R.K."/>
            <person name="Rodriguez J.C."/>
            <person name="Van S.L."/>
            <person name="Yuan L."/>
            <person name="Wang Z."/>
            <person name="Xia Z."/>
            <person name="Xiao L."/>
            <person name="Anderson O.D."/>
            <person name="Ouyang S."/>
            <person name="Liang Y."/>
            <person name="Zimin A.V."/>
            <person name="Pertea G."/>
            <person name="Qi P."/>
            <person name="Bennetzen J.L."/>
            <person name="Dai X."/>
            <person name="Dawson M.W."/>
            <person name="Muller H.G."/>
            <person name="Kugler K."/>
            <person name="Rivarola-Duarte L."/>
            <person name="Spannagl M."/>
            <person name="Mayer K.F.X."/>
            <person name="Lu F.H."/>
            <person name="Bevan M.W."/>
            <person name="Leroy P."/>
            <person name="Li P."/>
            <person name="You F.M."/>
            <person name="Sun Q."/>
            <person name="Liu Z."/>
            <person name="Lyons E."/>
            <person name="Wicker T."/>
            <person name="Salzberg S.L."/>
            <person name="Devos K.M."/>
            <person name="Dvorak J."/>
        </authorList>
    </citation>
    <scope>NUCLEOTIDE SEQUENCE [LARGE SCALE GENOMIC DNA]</scope>
    <source>
        <strain evidence="4">cv. AL8/78</strain>
    </source>
</reference>
<dbReference type="PROSITE" id="PS50158">
    <property type="entry name" value="ZF_CCHC"/>
    <property type="match status" value="2"/>
</dbReference>
<reference evidence="4" key="5">
    <citation type="journal article" date="2021" name="G3 (Bethesda)">
        <title>Aegilops tauschii genome assembly Aet v5.0 features greater sequence contiguity and improved annotation.</title>
        <authorList>
            <person name="Wang L."/>
            <person name="Zhu T."/>
            <person name="Rodriguez J.C."/>
            <person name="Deal K.R."/>
            <person name="Dubcovsky J."/>
            <person name="McGuire P.E."/>
            <person name="Lux T."/>
            <person name="Spannagl M."/>
            <person name="Mayer K.F.X."/>
            <person name="Baldrich P."/>
            <person name="Meyers B.C."/>
            <person name="Huo N."/>
            <person name="Gu Y.Q."/>
            <person name="Zhou H."/>
            <person name="Devos K.M."/>
            <person name="Bennetzen J.L."/>
            <person name="Unver T."/>
            <person name="Budak H."/>
            <person name="Gulick P.J."/>
            <person name="Galiba G."/>
            <person name="Kalapos B."/>
            <person name="Nelson D.R."/>
            <person name="Li P."/>
            <person name="You F.M."/>
            <person name="Luo M.C."/>
            <person name="Dvorak J."/>
        </authorList>
    </citation>
    <scope>NUCLEOTIDE SEQUENCE [LARGE SCALE GENOMIC DNA]</scope>
    <source>
        <strain evidence="4">cv. AL8/78</strain>
    </source>
</reference>
<dbReference type="GO" id="GO:0003676">
    <property type="term" value="F:nucleic acid binding"/>
    <property type="evidence" value="ECO:0007669"/>
    <property type="project" value="InterPro"/>
</dbReference>
<dbReference type="Gene3D" id="4.10.60.10">
    <property type="entry name" value="Zinc finger, CCHC-type"/>
    <property type="match status" value="1"/>
</dbReference>
<feature type="region of interest" description="Disordered" evidence="2">
    <location>
        <begin position="481"/>
        <end position="502"/>
    </location>
</feature>
<evidence type="ECO:0000313" key="5">
    <source>
        <dbReference type="Proteomes" id="UP000015105"/>
    </source>
</evidence>
<feature type="compositionally biased region" description="Pro residues" evidence="2">
    <location>
        <begin position="48"/>
        <end position="58"/>
    </location>
</feature>
<protein>
    <recommendedName>
        <fullName evidence="3">CCHC-type domain-containing protein</fullName>
    </recommendedName>
</protein>
<feature type="region of interest" description="Disordered" evidence="2">
    <location>
        <begin position="1"/>
        <end position="153"/>
    </location>
</feature>
<feature type="region of interest" description="Disordered" evidence="2">
    <location>
        <begin position="655"/>
        <end position="674"/>
    </location>
</feature>
<dbReference type="SUPFAM" id="SSF57756">
    <property type="entry name" value="Retrovirus zinc finger-like domains"/>
    <property type="match status" value="1"/>
</dbReference>
<reference evidence="5" key="2">
    <citation type="journal article" date="2017" name="Nat. Plants">
        <title>The Aegilops tauschii genome reveals multiple impacts of transposons.</title>
        <authorList>
            <person name="Zhao G."/>
            <person name="Zou C."/>
            <person name="Li K."/>
            <person name="Wang K."/>
            <person name="Li T."/>
            <person name="Gao L."/>
            <person name="Zhang X."/>
            <person name="Wang H."/>
            <person name="Yang Z."/>
            <person name="Liu X."/>
            <person name="Jiang W."/>
            <person name="Mao L."/>
            <person name="Kong X."/>
            <person name="Jiao Y."/>
            <person name="Jia J."/>
        </authorList>
    </citation>
    <scope>NUCLEOTIDE SEQUENCE [LARGE SCALE GENOMIC DNA]</scope>
    <source>
        <strain evidence="5">cv. AL8/78</strain>
    </source>
</reference>
<dbReference type="AlphaFoldDB" id="A0A453PC13"/>
<reference evidence="5" key="1">
    <citation type="journal article" date="2014" name="Science">
        <title>Ancient hybridizations among the ancestral genomes of bread wheat.</title>
        <authorList>
            <consortium name="International Wheat Genome Sequencing Consortium,"/>
            <person name="Marcussen T."/>
            <person name="Sandve S.R."/>
            <person name="Heier L."/>
            <person name="Spannagl M."/>
            <person name="Pfeifer M."/>
            <person name="Jakobsen K.S."/>
            <person name="Wulff B.B."/>
            <person name="Steuernagel B."/>
            <person name="Mayer K.F."/>
            <person name="Olsen O.A."/>
        </authorList>
    </citation>
    <scope>NUCLEOTIDE SEQUENCE [LARGE SCALE GENOMIC DNA]</scope>
    <source>
        <strain evidence="5">cv. AL8/78</strain>
    </source>
</reference>
<feature type="compositionally biased region" description="Basic and acidic residues" evidence="2">
    <location>
        <begin position="1"/>
        <end position="12"/>
    </location>
</feature>
<dbReference type="STRING" id="200361.A0A453PC13"/>
<keyword evidence="1" id="KW-0479">Metal-binding</keyword>
<dbReference type="InterPro" id="IPR036875">
    <property type="entry name" value="Znf_CCHC_sf"/>
</dbReference>
<dbReference type="Gramene" id="AET6Gv20683900.1">
    <property type="protein sequence ID" value="AET6Gv20683900.1"/>
    <property type="gene ID" value="AET6Gv20683900"/>
</dbReference>
<evidence type="ECO:0000259" key="3">
    <source>
        <dbReference type="PROSITE" id="PS50158"/>
    </source>
</evidence>
<dbReference type="EnsemblPlants" id="AET6Gv20683900.1">
    <property type="protein sequence ID" value="AET6Gv20683900.1"/>
    <property type="gene ID" value="AET6Gv20683900"/>
</dbReference>
<dbReference type="InterPro" id="IPR053253">
    <property type="entry name" value="Sex_diff_modulator"/>
</dbReference>
<feature type="compositionally biased region" description="Basic residues" evidence="2">
    <location>
        <begin position="123"/>
        <end position="132"/>
    </location>
</feature>
<dbReference type="Proteomes" id="UP000015105">
    <property type="component" value="Chromosome 6D"/>
</dbReference>
<accession>A0A453PC13</accession>
<keyword evidence="1" id="KW-0862">Zinc</keyword>
<sequence length="853" mass="91082">ASLPETKEDCKQKQVGAGPLPAPLPTPAATPHRRPPPPPAGDLSGPGDPFPADLPPLLPMASGFRSPPSVSSAFPRERPIVSGLGLSESPGLARSSSAAGSQAVGPAPAQAEVWRRPGPSRKAMWRRHRALRRQFGAGVGPGRDASPSSSERRQIPPDLYGLCFRCFEDGHRRQDCTNEPLCIRCGHAGHVSSQCLEPRSPISAEELRCAVIAKVARRSEAPGQAPAIRRRLSEPRQSAPVAPLLPVAPNLHPVLPGAALLVVLSDICVLPRSEGLDDLERRLQLAVVMYVGGARPAVSCDDAAVAISAQLGIPRFRFSVHKFHPEDFLVVFAAHEFRNRALALPAIEHLGVKFFIKPWLRQAQAASRLMRVQVDVMIEDVPSHAWAQETAAELLGSACLIDSLAPETASREDLSLFKLRAWCVDPEEVPVFRRLWVPEQPEVVSDLAARRASFRQLLEYPVFIHVGRLRDFSPPEMWRCASGSDGRSGQSGLPDSSNGSFQGGDWVVQPWARGVRDERGAGRRYNNDGGGGTHVRSYRVALEGRVGPSAWRLPPIGPGSLTVKPAAVLQSHGTVVGQGLSNEPIQMREVLPTVVETAGELALAAQTSPARERPVEQAQVTTCLGSEVVRQEDARTEAVVEPLVVANERAADVDKDVGANPRPIGVGPLQPDQTMPIDAEVGVGADPKQTVVEPQLDQAVSFAAEDPVRLVGPGAAEDSSRGGQGPVQEIPASEDAPALLLEGWAPVSELIGDAARELHLSHLGPGSTPELAQGDQVSLAARDACDGTTSEGHADNVFLHGGELVVHEDARDVHAMEDSLSAKERAALGNIKSFCARLLKKLAPPLLKEIESV</sequence>
<reference evidence="4" key="4">
    <citation type="submission" date="2019-03" db="UniProtKB">
        <authorList>
            <consortium name="EnsemblPlants"/>
        </authorList>
    </citation>
    <scope>IDENTIFICATION</scope>
</reference>
<evidence type="ECO:0000313" key="4">
    <source>
        <dbReference type="EnsemblPlants" id="AET6Gv20683900.1"/>
    </source>
</evidence>
<feature type="region of interest" description="Disordered" evidence="2">
    <location>
        <begin position="711"/>
        <end position="730"/>
    </location>
</feature>
<dbReference type="PANTHER" id="PTHR33087">
    <property type="entry name" value="OS07G0539200 PROTEIN"/>
    <property type="match status" value="1"/>
</dbReference>
<evidence type="ECO:0000256" key="1">
    <source>
        <dbReference type="PROSITE-ProRule" id="PRU00047"/>
    </source>
</evidence>
<evidence type="ECO:0000256" key="2">
    <source>
        <dbReference type="SAM" id="MobiDB-lite"/>
    </source>
</evidence>
<dbReference type="GO" id="GO:0008270">
    <property type="term" value="F:zinc ion binding"/>
    <property type="evidence" value="ECO:0007669"/>
    <property type="project" value="UniProtKB-KW"/>
</dbReference>
<feature type="compositionally biased region" description="Polar residues" evidence="2">
    <location>
        <begin position="485"/>
        <end position="500"/>
    </location>
</feature>
<feature type="domain" description="CCHC-type" evidence="3">
    <location>
        <begin position="182"/>
        <end position="195"/>
    </location>
</feature>
<proteinExistence type="predicted"/>
<feature type="domain" description="CCHC-type" evidence="3">
    <location>
        <begin position="163"/>
        <end position="178"/>
    </location>
</feature>
<name>A0A453PC13_AEGTS</name>